<feature type="region of interest" description="Disordered" evidence="1">
    <location>
        <begin position="86"/>
        <end position="108"/>
    </location>
</feature>
<keyword evidence="2" id="KW-1185">Reference proteome</keyword>
<reference evidence="2" key="1">
    <citation type="journal article" date="2015" name="Nat. Genet.">
        <title>The pineapple genome and the evolution of CAM photosynthesis.</title>
        <authorList>
            <person name="Ming R."/>
            <person name="VanBuren R."/>
            <person name="Wai C.M."/>
            <person name="Tang H."/>
            <person name="Schatz M.C."/>
            <person name="Bowers J.E."/>
            <person name="Lyons E."/>
            <person name="Wang M.L."/>
            <person name="Chen J."/>
            <person name="Biggers E."/>
            <person name="Zhang J."/>
            <person name="Huang L."/>
            <person name="Zhang L."/>
            <person name="Miao W."/>
            <person name="Zhang J."/>
            <person name="Ye Z."/>
            <person name="Miao C."/>
            <person name="Lin Z."/>
            <person name="Wang H."/>
            <person name="Zhou H."/>
            <person name="Yim W.C."/>
            <person name="Priest H.D."/>
            <person name="Zheng C."/>
            <person name="Woodhouse M."/>
            <person name="Edger P.P."/>
            <person name="Guyot R."/>
            <person name="Guo H.B."/>
            <person name="Guo H."/>
            <person name="Zheng G."/>
            <person name="Singh R."/>
            <person name="Sharma A."/>
            <person name="Min X."/>
            <person name="Zheng Y."/>
            <person name="Lee H."/>
            <person name="Gurtowski J."/>
            <person name="Sedlazeck F.J."/>
            <person name="Harkess A."/>
            <person name="McKain M.R."/>
            <person name="Liao Z."/>
            <person name="Fang J."/>
            <person name="Liu J."/>
            <person name="Zhang X."/>
            <person name="Zhang Q."/>
            <person name="Hu W."/>
            <person name="Qin Y."/>
            <person name="Wang K."/>
            <person name="Chen L.Y."/>
            <person name="Shirley N."/>
            <person name="Lin Y.R."/>
            <person name="Liu L.Y."/>
            <person name="Hernandez A.G."/>
            <person name="Wright C.L."/>
            <person name="Bulone V."/>
            <person name="Tuskan G.A."/>
            <person name="Heath K."/>
            <person name="Zee F."/>
            <person name="Moore P.H."/>
            <person name="Sunkar R."/>
            <person name="Leebens-Mack J.H."/>
            <person name="Mockler T."/>
            <person name="Bennetzen J.L."/>
            <person name="Freeling M."/>
            <person name="Sankoff D."/>
            <person name="Paterson A.H."/>
            <person name="Zhu X."/>
            <person name="Yang X."/>
            <person name="Smith J.A."/>
            <person name="Cushman J.C."/>
            <person name="Paull R.E."/>
            <person name="Yu Q."/>
        </authorList>
    </citation>
    <scope>NUCLEOTIDE SEQUENCE [LARGE SCALE GENOMIC DNA]</scope>
    <source>
        <strain evidence="2">cv. F153</strain>
    </source>
</reference>
<evidence type="ECO:0000313" key="2">
    <source>
        <dbReference type="Proteomes" id="UP000515123"/>
    </source>
</evidence>
<feature type="compositionally biased region" description="Basic and acidic residues" evidence="1">
    <location>
        <begin position="10"/>
        <end position="22"/>
    </location>
</feature>
<reference evidence="3" key="2">
    <citation type="submission" date="2025-08" db="UniProtKB">
        <authorList>
            <consortium name="RefSeq"/>
        </authorList>
    </citation>
    <scope>IDENTIFICATION</scope>
    <source>
        <tissue evidence="3">Leaf</tissue>
    </source>
</reference>
<gene>
    <name evidence="3" type="primary">LOC109721483</name>
</gene>
<dbReference type="GeneID" id="109721483"/>
<dbReference type="OrthoDB" id="1917248at2759"/>
<protein>
    <submittedName>
        <fullName evidence="3">Uncharacterized protein LOC109721483</fullName>
    </submittedName>
</protein>
<proteinExistence type="predicted"/>
<evidence type="ECO:0000256" key="1">
    <source>
        <dbReference type="SAM" id="MobiDB-lite"/>
    </source>
</evidence>
<feature type="region of interest" description="Disordered" evidence="1">
    <location>
        <begin position="1"/>
        <end position="30"/>
    </location>
</feature>
<accession>A0A6P5G8W4</accession>
<sequence>MEQEQEQEQEQEKGSKVDEPLDRVQTSSTVLDYMGVANTNAMTENEQKIRDELESEIERGLEEEIKDGIYGLALRLQRLYLHKQHRKMSASSTSSNREPSHGPKSERLSELNIIIRSDGKSKIETYEVKPSFHNLVRPYSSRSKAKQVKLRNCISQLDQSKLLRPQKGFIGGSKMNSSLGFEPQEEWLDASCQNDKQFERKNKKKIGSEWKY</sequence>
<dbReference type="RefSeq" id="XP_020104724.1">
    <property type="nucleotide sequence ID" value="XM_020249135.1"/>
</dbReference>
<feature type="compositionally biased region" description="Basic and acidic residues" evidence="1">
    <location>
        <begin position="98"/>
        <end position="108"/>
    </location>
</feature>
<dbReference type="Proteomes" id="UP000515123">
    <property type="component" value="Linkage group 15"/>
</dbReference>
<name>A0A6P5G8W4_ANACO</name>
<evidence type="ECO:0000313" key="3">
    <source>
        <dbReference type="RefSeq" id="XP_020104724.1"/>
    </source>
</evidence>
<dbReference type="AlphaFoldDB" id="A0A6P5G8W4"/>
<organism evidence="2 3">
    <name type="scientific">Ananas comosus</name>
    <name type="common">Pineapple</name>
    <name type="synonym">Ananas ananas</name>
    <dbReference type="NCBI Taxonomy" id="4615"/>
    <lineage>
        <taxon>Eukaryota</taxon>
        <taxon>Viridiplantae</taxon>
        <taxon>Streptophyta</taxon>
        <taxon>Embryophyta</taxon>
        <taxon>Tracheophyta</taxon>
        <taxon>Spermatophyta</taxon>
        <taxon>Magnoliopsida</taxon>
        <taxon>Liliopsida</taxon>
        <taxon>Poales</taxon>
        <taxon>Bromeliaceae</taxon>
        <taxon>Bromelioideae</taxon>
        <taxon>Ananas</taxon>
    </lineage>
</organism>